<dbReference type="EMBL" id="JBHLVF010000017">
    <property type="protein sequence ID" value="MFC0392308.1"/>
    <property type="molecule type" value="Genomic_DNA"/>
</dbReference>
<evidence type="ECO:0000259" key="1">
    <source>
        <dbReference type="Pfam" id="PF04909"/>
    </source>
</evidence>
<protein>
    <submittedName>
        <fullName evidence="2">Amidohydrolase family protein</fullName>
    </submittedName>
</protein>
<comment type="caution">
    <text evidence="2">The sequence shown here is derived from an EMBL/GenBank/DDBJ whole genome shotgun (WGS) entry which is preliminary data.</text>
</comment>
<evidence type="ECO:0000313" key="2">
    <source>
        <dbReference type="EMBL" id="MFC0392308.1"/>
    </source>
</evidence>
<dbReference type="Pfam" id="PF04909">
    <property type="entry name" value="Amidohydro_2"/>
    <property type="match status" value="1"/>
</dbReference>
<sequence length="68" mass="7864">MRYCFAEANPDKLLFSSDAAFNSLTWDIGSILYSRVSEEMKEKVLGLNAWRLLKSFVPSKYTYYGKRG</sequence>
<proteinExistence type="predicted"/>
<dbReference type="InterPro" id="IPR032466">
    <property type="entry name" value="Metal_Hydrolase"/>
</dbReference>
<dbReference type="RefSeq" id="WP_204819637.1">
    <property type="nucleotide sequence ID" value="NZ_JANHOF010000003.1"/>
</dbReference>
<evidence type="ECO:0000313" key="3">
    <source>
        <dbReference type="Proteomes" id="UP001589818"/>
    </source>
</evidence>
<accession>A0ABV6JCF8</accession>
<dbReference type="SUPFAM" id="SSF51556">
    <property type="entry name" value="Metallo-dependent hydrolases"/>
    <property type="match status" value="1"/>
</dbReference>
<name>A0ABV6JCF8_9BACL</name>
<reference evidence="2 3" key="1">
    <citation type="submission" date="2024-09" db="EMBL/GenBank/DDBJ databases">
        <authorList>
            <person name="Sun Q."/>
            <person name="Mori K."/>
        </authorList>
    </citation>
    <scope>NUCLEOTIDE SEQUENCE [LARGE SCALE GENOMIC DNA]</scope>
    <source>
        <strain evidence="2 3">CCM 4839</strain>
    </source>
</reference>
<dbReference type="Gene3D" id="3.20.20.140">
    <property type="entry name" value="Metal-dependent hydrolases"/>
    <property type="match status" value="1"/>
</dbReference>
<dbReference type="Proteomes" id="UP001589818">
    <property type="component" value="Unassembled WGS sequence"/>
</dbReference>
<gene>
    <name evidence="2" type="ORF">ACFFJ8_13125</name>
</gene>
<dbReference type="InterPro" id="IPR006680">
    <property type="entry name" value="Amidohydro-rel"/>
</dbReference>
<organism evidence="2 3">
    <name type="scientific">Paenibacillus mendelii</name>
    <dbReference type="NCBI Taxonomy" id="206163"/>
    <lineage>
        <taxon>Bacteria</taxon>
        <taxon>Bacillati</taxon>
        <taxon>Bacillota</taxon>
        <taxon>Bacilli</taxon>
        <taxon>Bacillales</taxon>
        <taxon>Paenibacillaceae</taxon>
        <taxon>Paenibacillus</taxon>
    </lineage>
</organism>
<keyword evidence="3" id="KW-1185">Reference proteome</keyword>
<feature type="domain" description="Amidohydrolase-related" evidence="1">
    <location>
        <begin position="4"/>
        <end position="53"/>
    </location>
</feature>